<feature type="domain" description="Thioredoxin" evidence="6">
    <location>
        <begin position="14"/>
        <end position="174"/>
    </location>
</feature>
<evidence type="ECO:0000256" key="4">
    <source>
        <dbReference type="ARBA" id="ARBA00023284"/>
    </source>
</evidence>
<dbReference type="InterPro" id="IPR036249">
    <property type="entry name" value="Thioredoxin-like_sf"/>
</dbReference>
<keyword evidence="4" id="KW-0676">Redox-active center</keyword>
<keyword evidence="3" id="KW-1015">Disulfide bond</keyword>
<dbReference type="PRINTS" id="PR00421">
    <property type="entry name" value="THIOREDOXIN"/>
</dbReference>
<evidence type="ECO:0000313" key="8">
    <source>
        <dbReference type="Proteomes" id="UP001500840"/>
    </source>
</evidence>
<dbReference type="Proteomes" id="UP001500840">
    <property type="component" value="Unassembled WGS sequence"/>
</dbReference>
<keyword evidence="2" id="KW-0249">Electron transport</keyword>
<protein>
    <recommendedName>
        <fullName evidence="6">Thioredoxin domain-containing protein</fullName>
    </recommendedName>
</protein>
<evidence type="ECO:0000313" key="7">
    <source>
        <dbReference type="EMBL" id="GAA4461998.1"/>
    </source>
</evidence>
<comment type="caution">
    <text evidence="7">The sequence shown here is derived from an EMBL/GenBank/DDBJ whole genome shotgun (WGS) entry which is preliminary data.</text>
</comment>
<evidence type="ECO:0000259" key="6">
    <source>
        <dbReference type="PROSITE" id="PS51352"/>
    </source>
</evidence>
<reference evidence="8" key="1">
    <citation type="journal article" date="2019" name="Int. J. Syst. Evol. Microbiol.">
        <title>The Global Catalogue of Microorganisms (GCM) 10K type strain sequencing project: providing services to taxonomists for standard genome sequencing and annotation.</title>
        <authorList>
            <consortium name="The Broad Institute Genomics Platform"/>
            <consortium name="The Broad Institute Genome Sequencing Center for Infectious Disease"/>
            <person name="Wu L."/>
            <person name="Ma J."/>
        </authorList>
    </citation>
    <scope>NUCLEOTIDE SEQUENCE [LARGE SCALE GENOMIC DNA]</scope>
    <source>
        <strain evidence="8">JCM 17759</strain>
    </source>
</reference>
<dbReference type="Pfam" id="PF00085">
    <property type="entry name" value="Thioredoxin"/>
    <property type="match status" value="1"/>
</dbReference>
<dbReference type="InterPro" id="IPR017937">
    <property type="entry name" value="Thioredoxin_CS"/>
</dbReference>
<keyword evidence="8" id="KW-1185">Reference proteome</keyword>
<dbReference type="PROSITE" id="PS00194">
    <property type="entry name" value="THIOREDOXIN_1"/>
    <property type="match status" value="1"/>
</dbReference>
<evidence type="ECO:0000256" key="1">
    <source>
        <dbReference type="ARBA" id="ARBA00022448"/>
    </source>
</evidence>
<sequence>MVQESDEIQQAAIADASSAAPPSAFTATDASIATVSATSPANHATTTLTSAKLAPSNIASRETPHKPVGPALITLPPNGDLESVLAAANGNVLLDFYADWCGPCRKQAVILHELEETAAENDTLIVKVNVDEHKQIAREMQISSLPTLVMVKDGEIVKRQTGLARKVDLVHWMQ</sequence>
<accession>A0ABP8N996</accession>
<evidence type="ECO:0000256" key="3">
    <source>
        <dbReference type="ARBA" id="ARBA00023157"/>
    </source>
</evidence>
<dbReference type="PANTHER" id="PTHR45663:SF11">
    <property type="entry name" value="GEO12009P1"/>
    <property type="match status" value="1"/>
</dbReference>
<proteinExistence type="predicted"/>
<evidence type="ECO:0000256" key="5">
    <source>
        <dbReference type="SAM" id="MobiDB-lite"/>
    </source>
</evidence>
<dbReference type="SUPFAM" id="SSF52833">
    <property type="entry name" value="Thioredoxin-like"/>
    <property type="match status" value="1"/>
</dbReference>
<dbReference type="PANTHER" id="PTHR45663">
    <property type="entry name" value="GEO12009P1"/>
    <property type="match status" value="1"/>
</dbReference>
<feature type="compositionally biased region" description="Low complexity" evidence="5">
    <location>
        <begin position="8"/>
        <end position="22"/>
    </location>
</feature>
<keyword evidence="1" id="KW-0813">Transport</keyword>
<feature type="compositionally biased region" description="Polar residues" evidence="5">
    <location>
        <begin position="38"/>
        <end position="50"/>
    </location>
</feature>
<evidence type="ECO:0000256" key="2">
    <source>
        <dbReference type="ARBA" id="ARBA00022982"/>
    </source>
</evidence>
<name>A0ABP8N996_9BACT</name>
<dbReference type="Gene3D" id="3.40.30.10">
    <property type="entry name" value="Glutaredoxin"/>
    <property type="match status" value="1"/>
</dbReference>
<dbReference type="EMBL" id="BAABGA010000058">
    <property type="protein sequence ID" value="GAA4461998.1"/>
    <property type="molecule type" value="Genomic_DNA"/>
</dbReference>
<dbReference type="PROSITE" id="PS51352">
    <property type="entry name" value="THIOREDOXIN_2"/>
    <property type="match status" value="1"/>
</dbReference>
<feature type="region of interest" description="Disordered" evidence="5">
    <location>
        <begin position="1"/>
        <end position="22"/>
    </location>
</feature>
<organism evidence="7 8">
    <name type="scientific">Novipirellula rosea</name>
    <dbReference type="NCBI Taxonomy" id="1031540"/>
    <lineage>
        <taxon>Bacteria</taxon>
        <taxon>Pseudomonadati</taxon>
        <taxon>Planctomycetota</taxon>
        <taxon>Planctomycetia</taxon>
        <taxon>Pirellulales</taxon>
        <taxon>Pirellulaceae</taxon>
        <taxon>Novipirellula</taxon>
    </lineage>
</organism>
<gene>
    <name evidence="7" type="ORF">GCM10023156_45340</name>
</gene>
<feature type="region of interest" description="Disordered" evidence="5">
    <location>
        <begin position="38"/>
        <end position="70"/>
    </location>
</feature>
<dbReference type="InterPro" id="IPR013766">
    <property type="entry name" value="Thioredoxin_domain"/>
</dbReference>
<dbReference type="CDD" id="cd02947">
    <property type="entry name" value="TRX_family"/>
    <property type="match status" value="1"/>
</dbReference>